<dbReference type="PROSITE" id="PS50851">
    <property type="entry name" value="CHEW"/>
    <property type="match status" value="1"/>
</dbReference>
<dbReference type="InterPro" id="IPR036061">
    <property type="entry name" value="CheW-like_dom_sf"/>
</dbReference>
<dbReference type="SMART" id="SM00260">
    <property type="entry name" value="CheW"/>
    <property type="match status" value="1"/>
</dbReference>
<keyword evidence="3" id="KW-1185">Reference proteome</keyword>
<dbReference type="Pfam" id="PF01584">
    <property type="entry name" value="CheW"/>
    <property type="match status" value="1"/>
</dbReference>
<dbReference type="RefSeq" id="WP_342809038.1">
    <property type="nucleotide sequence ID" value="NZ_JAOPJZ010000009.1"/>
</dbReference>
<accession>A0AAP2Z994</accession>
<dbReference type="InterPro" id="IPR002545">
    <property type="entry name" value="CheW-lke_dom"/>
</dbReference>
<proteinExistence type="predicted"/>
<gene>
    <name evidence="2" type="ORF">OB919_12075</name>
</gene>
<dbReference type="Gene3D" id="2.30.30.40">
    <property type="entry name" value="SH3 Domains"/>
    <property type="match status" value="1"/>
</dbReference>
<dbReference type="AlphaFoldDB" id="A0AAP2Z994"/>
<reference evidence="2 3" key="1">
    <citation type="submission" date="2022-09" db="EMBL/GenBank/DDBJ databases">
        <title>Enrichment on poylsaccharides allowed isolation of novel metabolic and taxonomic groups of Haloarchaea.</title>
        <authorList>
            <person name="Sorokin D.Y."/>
            <person name="Elcheninov A.G."/>
            <person name="Khizhniak T.V."/>
            <person name="Kolganova T.V."/>
            <person name="Kublanov I.V."/>
        </authorList>
    </citation>
    <scope>NUCLEOTIDE SEQUENCE [LARGE SCALE GENOMIC DNA]</scope>
    <source>
        <strain evidence="2 3">AArc-curdl1</strain>
    </source>
</reference>
<dbReference type="GO" id="GO:0006935">
    <property type="term" value="P:chemotaxis"/>
    <property type="evidence" value="ECO:0007669"/>
    <property type="project" value="InterPro"/>
</dbReference>
<dbReference type="EMBL" id="JAOPJZ010000009">
    <property type="protein sequence ID" value="MCU4752703.1"/>
    <property type="molecule type" value="Genomic_DNA"/>
</dbReference>
<comment type="caution">
    <text evidence="2">The sequence shown here is derived from an EMBL/GenBank/DDBJ whole genome shotgun (WGS) entry which is preliminary data.</text>
</comment>
<dbReference type="SUPFAM" id="SSF50341">
    <property type="entry name" value="CheW-like"/>
    <property type="match status" value="1"/>
</dbReference>
<evidence type="ECO:0000313" key="3">
    <source>
        <dbReference type="Proteomes" id="UP001321047"/>
    </source>
</evidence>
<sequence>MSAPAESTDTPQRTRAVTFELQGDHYCVASSRITSVLSIGDCSAVLEASDPWYAGEISTDDGRIRVLDLSRVFASATRTLERPEVPKLIVFDVTDDDGAHYGWLVDDVGVSQQVDRQRLERTAGGMSFISGTVTLDGHEHLWLDEASIHES</sequence>
<protein>
    <submittedName>
        <fullName evidence="2">Chemotaxis protein CheW</fullName>
    </submittedName>
</protein>
<evidence type="ECO:0000313" key="2">
    <source>
        <dbReference type="EMBL" id="MCU4752703.1"/>
    </source>
</evidence>
<name>A0AAP2Z994_9EURY</name>
<dbReference type="GO" id="GO:0007165">
    <property type="term" value="P:signal transduction"/>
    <property type="evidence" value="ECO:0007669"/>
    <property type="project" value="InterPro"/>
</dbReference>
<feature type="domain" description="CheW-like" evidence="1">
    <location>
        <begin position="13"/>
        <end position="151"/>
    </location>
</feature>
<dbReference type="Gene3D" id="2.40.50.180">
    <property type="entry name" value="CheA-289, Domain 4"/>
    <property type="match status" value="1"/>
</dbReference>
<organism evidence="2 3">
    <name type="scientific">Natronosalvus hydrolyticus</name>
    <dbReference type="NCBI Taxonomy" id="2979988"/>
    <lineage>
        <taxon>Archaea</taxon>
        <taxon>Methanobacteriati</taxon>
        <taxon>Methanobacteriota</taxon>
        <taxon>Stenosarchaea group</taxon>
        <taxon>Halobacteria</taxon>
        <taxon>Halobacteriales</taxon>
        <taxon>Natrialbaceae</taxon>
        <taxon>Natronosalvus</taxon>
    </lineage>
</organism>
<evidence type="ECO:0000259" key="1">
    <source>
        <dbReference type="PROSITE" id="PS50851"/>
    </source>
</evidence>
<dbReference type="Proteomes" id="UP001321047">
    <property type="component" value="Unassembled WGS sequence"/>
</dbReference>